<reference evidence="2 3" key="1">
    <citation type="journal article" date="2017" name="Gigascience">
        <title>Genome sequence of the small brown planthopper, Laodelphax striatellus.</title>
        <authorList>
            <person name="Zhu J."/>
            <person name="Jiang F."/>
            <person name="Wang X."/>
            <person name="Yang P."/>
            <person name="Bao Y."/>
            <person name="Zhao W."/>
            <person name="Wang W."/>
            <person name="Lu H."/>
            <person name="Wang Q."/>
            <person name="Cui N."/>
            <person name="Li J."/>
            <person name="Chen X."/>
            <person name="Luo L."/>
            <person name="Yu J."/>
            <person name="Kang L."/>
            <person name="Cui F."/>
        </authorList>
    </citation>
    <scope>NUCLEOTIDE SEQUENCE [LARGE SCALE GENOMIC DNA]</scope>
    <source>
        <strain evidence="2">Lst14</strain>
    </source>
</reference>
<dbReference type="InParanoid" id="A0A482X987"/>
<dbReference type="InterPro" id="IPR051057">
    <property type="entry name" value="PI-PLC_domain"/>
</dbReference>
<dbReference type="CDD" id="cd08587">
    <property type="entry name" value="PI-PLCXDc_like"/>
    <property type="match status" value="1"/>
</dbReference>
<dbReference type="Proteomes" id="UP000291343">
    <property type="component" value="Unassembled WGS sequence"/>
</dbReference>
<dbReference type="PROSITE" id="PS50007">
    <property type="entry name" value="PIPLC_X_DOMAIN"/>
    <property type="match status" value="2"/>
</dbReference>
<feature type="domain" description="Phosphatidylinositol-specific phospholipase C X" evidence="1">
    <location>
        <begin position="592"/>
        <end position="753"/>
    </location>
</feature>
<evidence type="ECO:0000313" key="2">
    <source>
        <dbReference type="EMBL" id="RZF41871.1"/>
    </source>
</evidence>
<name>A0A482X987_LAOST</name>
<evidence type="ECO:0000259" key="1">
    <source>
        <dbReference type="SMART" id="SM00148"/>
    </source>
</evidence>
<dbReference type="OrthoDB" id="1046782at2759"/>
<dbReference type="SUPFAM" id="SSF51695">
    <property type="entry name" value="PLC-like phosphodiesterases"/>
    <property type="match status" value="2"/>
</dbReference>
<gene>
    <name evidence="2" type="ORF">LSTR_LSTR005333</name>
</gene>
<comment type="caution">
    <text evidence="2">The sequence shown here is derived from an EMBL/GenBank/DDBJ whole genome shotgun (WGS) entry which is preliminary data.</text>
</comment>
<dbReference type="EMBL" id="QKKF02016138">
    <property type="protein sequence ID" value="RZF41871.1"/>
    <property type="molecule type" value="Genomic_DNA"/>
</dbReference>
<evidence type="ECO:0000313" key="3">
    <source>
        <dbReference type="Proteomes" id="UP000291343"/>
    </source>
</evidence>
<protein>
    <recommendedName>
        <fullName evidence="1">Phosphatidylinositol-specific phospholipase C X domain-containing protein</fullName>
    </recommendedName>
</protein>
<proteinExistence type="predicted"/>
<dbReference type="PANTHER" id="PTHR13593:SF149">
    <property type="entry name" value="PHOSPHATIDYLINOSITOL-SPECIFIC PHOSPHOLIPASE C X DOMAIN CONTAINING, ISOFORM A"/>
    <property type="match status" value="1"/>
</dbReference>
<dbReference type="PANTHER" id="PTHR13593">
    <property type="match status" value="1"/>
</dbReference>
<sequence length="905" mass="104796">MEKNTYIFQQKIFTVRRWKILLLIIFLGEKKVTFASTCLKPQLELLVTPPDANKGNNVRVYWSFNRTYDGCWIGIYSEQPKKSSDEFLLAHKIQVNELTGSVTTGFPEVTDAKTLTYDQQTYLGYTAVAWTVVGGVDKAIVVTKLQTYPQWMKHYWKFIKDVPMTNLFLPGTHDTCSYRGDPPNEDSSSFSAEAWSLLKKIPFLDNWSLTQNRTIKEQLISGIRYLDIRVKLEASVYWACHNAIMMHTLNQIIQQVVEFVMSTEKEIVVFDIHQLVSGIESDEKQEAFVAYLKKAFTIGNKQLYVSPSTVNLLWLATPEAILAQGRVIISYIDLDYRRRNDMDILWPGVFQYWGNKQYVNDLKDYMYYTIPSRKERNDSLDTLTSIMAELTANKKRISKDTKNDLSAQSEQNSVEIHSWFLDPAIALETNVLAVDFFTISGVMEKHFLFRQTLFYLIAMSVQLCSGDPAARTDCEKPQLELQVSPVKKMIQIYWNFHKEVKDGWIGVYSKQPDYNDPGKHRVCDPIKIDRPMGWFITSVKSKDMSHIHLKFDGPTYLGFFACAWRKNNGKDEAFIVSDLRTYPRWMENYWENIHAVPLNMLFLPGTHDSASYEGQKAKGLNWIQKNTPGVKDQSFTQDSSIKEQLMLGIRYFDLRVRRDGNDYYGAHGIITMQKLDIVIADVIEFVTKTSKEIVIFDIHQLISGITSNDEHRNFANYLKEKFTVDNKPLYVAPKDFGPTPWQATPDQILAKGKVVVSYINVEFQRLDDCGILWPKVYQYWAETPKFNELQKYVYEKIPGRVQKGDFTDRLTVIMAELTGNTFTTITIAAYGLNDQAQDNDEHIQQWFLDPKISMDTNVVAVDYFRSSGIVRLAIMWNERKFFKTNKCDPPQKFSDQYYQQILIPI</sequence>
<dbReference type="AlphaFoldDB" id="A0A482X987"/>
<dbReference type="Gene3D" id="3.20.20.190">
    <property type="entry name" value="Phosphatidylinositol (PI) phosphodiesterase"/>
    <property type="match status" value="2"/>
</dbReference>
<dbReference type="InterPro" id="IPR017946">
    <property type="entry name" value="PLC-like_Pdiesterase_TIM-brl"/>
</dbReference>
<keyword evidence="3" id="KW-1185">Reference proteome</keyword>
<dbReference type="SMART" id="SM00148">
    <property type="entry name" value="PLCXc"/>
    <property type="match status" value="1"/>
</dbReference>
<dbReference type="InterPro" id="IPR000909">
    <property type="entry name" value="PLipase_C_PInositol-sp_X_dom"/>
</dbReference>
<accession>A0A482X987</accession>
<dbReference type="GO" id="GO:0008081">
    <property type="term" value="F:phosphoric diester hydrolase activity"/>
    <property type="evidence" value="ECO:0007669"/>
    <property type="project" value="InterPro"/>
</dbReference>
<dbReference type="GO" id="GO:0006629">
    <property type="term" value="P:lipid metabolic process"/>
    <property type="evidence" value="ECO:0007669"/>
    <property type="project" value="InterPro"/>
</dbReference>
<organism evidence="2 3">
    <name type="scientific">Laodelphax striatellus</name>
    <name type="common">Small brown planthopper</name>
    <name type="synonym">Delphax striatella</name>
    <dbReference type="NCBI Taxonomy" id="195883"/>
    <lineage>
        <taxon>Eukaryota</taxon>
        <taxon>Metazoa</taxon>
        <taxon>Ecdysozoa</taxon>
        <taxon>Arthropoda</taxon>
        <taxon>Hexapoda</taxon>
        <taxon>Insecta</taxon>
        <taxon>Pterygota</taxon>
        <taxon>Neoptera</taxon>
        <taxon>Paraneoptera</taxon>
        <taxon>Hemiptera</taxon>
        <taxon>Auchenorrhyncha</taxon>
        <taxon>Fulgoroidea</taxon>
        <taxon>Delphacidae</taxon>
        <taxon>Criomorphinae</taxon>
        <taxon>Laodelphax</taxon>
    </lineage>
</organism>